<dbReference type="PANTHER" id="PTHR43569:SF1">
    <property type="entry name" value="BLL3371 PROTEIN"/>
    <property type="match status" value="1"/>
</dbReference>
<name>A0A1N6JEP5_9BURK</name>
<sequence>MKIIDAHFHLWDLKENYYPWLNDGNRSSVVPDYCSLRRNYLVTDFLLDSEDFELLAAVHIQAEHDPSDHVRETRWLQGVADDVVRSGGVPQVIVGNVDLAAPDVRAVLEGHRAFRNTRGVRQALHRRLDASPAYDPLHDPGWQRNFRLIKEFDLTFDLQFFPEQGADVVRLVRAHPDTQFILTHVGKPYANQAERHALWRKNMRKLSQLPNVAVKISGFGMFDTAWTLDSIRPILDYTVDLFGSGRCALASNYPVESIVTPYREVWQDYVRYFEDYSADEVEGLFRGNTRRLYRLELNGDM</sequence>
<dbReference type="Pfam" id="PF04909">
    <property type="entry name" value="Amidohydro_2"/>
    <property type="match status" value="1"/>
</dbReference>
<organism evidence="3 4">
    <name type="scientific">Paraburkholderia phenazinium</name>
    <dbReference type="NCBI Taxonomy" id="60549"/>
    <lineage>
        <taxon>Bacteria</taxon>
        <taxon>Pseudomonadati</taxon>
        <taxon>Pseudomonadota</taxon>
        <taxon>Betaproteobacteria</taxon>
        <taxon>Burkholderiales</taxon>
        <taxon>Burkholderiaceae</taxon>
        <taxon>Paraburkholderia</taxon>
    </lineage>
</organism>
<dbReference type="RefSeq" id="WP_074296369.1">
    <property type="nucleotide sequence ID" value="NZ_FSRU01000001.1"/>
</dbReference>
<gene>
    <name evidence="3" type="ORF">SAMN05444165_3081</name>
</gene>
<dbReference type="Proteomes" id="UP000185151">
    <property type="component" value="Unassembled WGS sequence"/>
</dbReference>
<proteinExistence type="inferred from homology"/>
<keyword evidence="4" id="KW-1185">Reference proteome</keyword>
<dbReference type="SUPFAM" id="SSF51556">
    <property type="entry name" value="Metallo-dependent hydrolases"/>
    <property type="match status" value="1"/>
</dbReference>
<keyword evidence="3" id="KW-0378">Hydrolase</keyword>
<dbReference type="PANTHER" id="PTHR43569">
    <property type="entry name" value="AMIDOHYDROLASE"/>
    <property type="match status" value="1"/>
</dbReference>
<dbReference type="AlphaFoldDB" id="A0A1N6JEP5"/>
<evidence type="ECO:0000259" key="2">
    <source>
        <dbReference type="Pfam" id="PF04909"/>
    </source>
</evidence>
<evidence type="ECO:0000313" key="3">
    <source>
        <dbReference type="EMBL" id="SIO42651.1"/>
    </source>
</evidence>
<dbReference type="EMBL" id="FSRU01000001">
    <property type="protein sequence ID" value="SIO42651.1"/>
    <property type="molecule type" value="Genomic_DNA"/>
</dbReference>
<dbReference type="Gene3D" id="3.20.20.140">
    <property type="entry name" value="Metal-dependent hydrolases"/>
    <property type="match status" value="1"/>
</dbReference>
<comment type="similarity">
    <text evidence="1">Belongs to the metallo-dependent hydrolases superfamily.</text>
</comment>
<evidence type="ECO:0000256" key="1">
    <source>
        <dbReference type="ARBA" id="ARBA00038310"/>
    </source>
</evidence>
<dbReference type="InterPro" id="IPR032466">
    <property type="entry name" value="Metal_Hydrolase"/>
</dbReference>
<feature type="domain" description="Amidohydrolase-related" evidence="2">
    <location>
        <begin position="4"/>
        <end position="295"/>
    </location>
</feature>
<evidence type="ECO:0000313" key="4">
    <source>
        <dbReference type="Proteomes" id="UP000185151"/>
    </source>
</evidence>
<accession>A0A1N6JEP5</accession>
<protein>
    <submittedName>
        <fullName evidence="3">Predicted metal-dependent hydrolase, TIM-barrel fold</fullName>
    </submittedName>
</protein>
<dbReference type="InterPro" id="IPR006680">
    <property type="entry name" value="Amidohydro-rel"/>
</dbReference>
<reference evidence="3 4" key="1">
    <citation type="submission" date="2016-11" db="EMBL/GenBank/DDBJ databases">
        <authorList>
            <person name="Jaros S."/>
            <person name="Januszkiewicz K."/>
            <person name="Wedrychowicz H."/>
        </authorList>
    </citation>
    <scope>NUCLEOTIDE SEQUENCE [LARGE SCALE GENOMIC DNA]</scope>
    <source>
        <strain evidence="3 4">GAS95</strain>
    </source>
</reference>
<dbReference type="GO" id="GO:0016787">
    <property type="term" value="F:hydrolase activity"/>
    <property type="evidence" value="ECO:0007669"/>
    <property type="project" value="UniProtKB-KW"/>
</dbReference>
<dbReference type="InterPro" id="IPR052350">
    <property type="entry name" value="Metallo-dep_Lactonases"/>
</dbReference>